<keyword evidence="6" id="KW-0472">Membrane</keyword>
<feature type="compositionally biased region" description="Low complexity" evidence="7">
    <location>
        <begin position="480"/>
        <end position="490"/>
    </location>
</feature>
<dbReference type="InterPro" id="IPR027417">
    <property type="entry name" value="P-loop_NTPase"/>
</dbReference>
<feature type="compositionally biased region" description="Acidic residues" evidence="7">
    <location>
        <begin position="491"/>
        <end position="501"/>
    </location>
</feature>
<dbReference type="SUPFAM" id="SSF50331">
    <property type="entry name" value="MOP-like"/>
    <property type="match status" value="2"/>
</dbReference>
<comment type="caution">
    <text evidence="9">The sequence shown here is derived from an EMBL/GenBank/DDBJ whole genome shotgun (WGS) entry which is preliminary data.</text>
</comment>
<dbReference type="GO" id="GO:0015594">
    <property type="term" value="F:ABC-type putrescine transporter activity"/>
    <property type="evidence" value="ECO:0007669"/>
    <property type="project" value="InterPro"/>
</dbReference>
<feature type="region of interest" description="Disordered" evidence="7">
    <location>
        <begin position="472"/>
        <end position="511"/>
    </location>
</feature>
<dbReference type="InterPro" id="IPR008995">
    <property type="entry name" value="Mo/tungstate-bd_C_term_dom"/>
</dbReference>
<organism evidence="9 10">
    <name type="scientific">Candidatus Limadaptatus stercoripullorum</name>
    <dbReference type="NCBI Taxonomy" id="2840846"/>
    <lineage>
        <taxon>Bacteria</taxon>
        <taxon>Bacillati</taxon>
        <taxon>Bacillota</taxon>
        <taxon>Clostridia</taxon>
        <taxon>Eubacteriales</taxon>
        <taxon>Candidatus Limadaptatus</taxon>
    </lineage>
</organism>
<gene>
    <name evidence="9" type="ORF">IAC73_04995</name>
</gene>
<dbReference type="PANTHER" id="PTHR42781">
    <property type="entry name" value="SPERMIDINE/PUTRESCINE IMPORT ATP-BINDING PROTEIN POTA"/>
    <property type="match status" value="1"/>
</dbReference>
<dbReference type="InterPro" id="IPR050093">
    <property type="entry name" value="ABC_SmlMolc_Importer"/>
</dbReference>
<keyword evidence="2" id="KW-1003">Cell membrane</keyword>
<dbReference type="GO" id="GO:0005524">
    <property type="term" value="F:ATP binding"/>
    <property type="evidence" value="ECO:0007669"/>
    <property type="project" value="UniProtKB-KW"/>
</dbReference>
<protein>
    <submittedName>
        <fullName evidence="9">ATP-binding cassette domain-containing protein</fullName>
    </submittedName>
</protein>
<reference evidence="9" key="1">
    <citation type="submission" date="2020-10" db="EMBL/GenBank/DDBJ databases">
        <authorList>
            <person name="Gilroy R."/>
        </authorList>
    </citation>
    <scope>NUCLEOTIDE SEQUENCE</scope>
    <source>
        <strain evidence="9">10406</strain>
    </source>
</reference>
<evidence type="ECO:0000256" key="2">
    <source>
        <dbReference type="ARBA" id="ARBA00022475"/>
    </source>
</evidence>
<evidence type="ECO:0000259" key="8">
    <source>
        <dbReference type="PROSITE" id="PS50893"/>
    </source>
</evidence>
<keyword evidence="4 9" id="KW-0067">ATP-binding</keyword>
<evidence type="ECO:0000256" key="7">
    <source>
        <dbReference type="SAM" id="MobiDB-lite"/>
    </source>
</evidence>
<evidence type="ECO:0000256" key="4">
    <source>
        <dbReference type="ARBA" id="ARBA00022840"/>
    </source>
</evidence>
<accession>A0A9D1NAC1</accession>
<dbReference type="PROSITE" id="PS00211">
    <property type="entry name" value="ABC_TRANSPORTER_1"/>
    <property type="match status" value="1"/>
</dbReference>
<dbReference type="InterPro" id="IPR017879">
    <property type="entry name" value="PotA_ATP-bd"/>
</dbReference>
<feature type="compositionally biased region" description="Low complexity" evidence="7">
    <location>
        <begin position="502"/>
        <end position="511"/>
    </location>
</feature>
<evidence type="ECO:0000256" key="3">
    <source>
        <dbReference type="ARBA" id="ARBA00022741"/>
    </source>
</evidence>
<dbReference type="InterPro" id="IPR003593">
    <property type="entry name" value="AAA+_ATPase"/>
</dbReference>
<dbReference type="InterPro" id="IPR003439">
    <property type="entry name" value="ABC_transporter-like_ATP-bd"/>
</dbReference>
<evidence type="ECO:0000313" key="10">
    <source>
        <dbReference type="Proteomes" id="UP000886857"/>
    </source>
</evidence>
<dbReference type="Gene3D" id="3.40.50.300">
    <property type="entry name" value="P-loop containing nucleotide triphosphate hydrolases"/>
    <property type="match status" value="1"/>
</dbReference>
<proteinExistence type="predicted"/>
<dbReference type="Pfam" id="PF00005">
    <property type="entry name" value="ABC_tran"/>
    <property type="match status" value="1"/>
</dbReference>
<dbReference type="Proteomes" id="UP000886857">
    <property type="component" value="Unassembled WGS sequence"/>
</dbReference>
<dbReference type="GO" id="GO:0043190">
    <property type="term" value="C:ATP-binding cassette (ABC) transporter complex"/>
    <property type="evidence" value="ECO:0007669"/>
    <property type="project" value="InterPro"/>
</dbReference>
<dbReference type="AlphaFoldDB" id="A0A9D1NAC1"/>
<dbReference type="Pfam" id="PF08402">
    <property type="entry name" value="TOBE_2"/>
    <property type="match status" value="1"/>
</dbReference>
<dbReference type="FunFam" id="3.40.50.300:FF:000133">
    <property type="entry name" value="Spermidine/putrescine import ATP-binding protein PotA"/>
    <property type="match status" value="1"/>
</dbReference>
<evidence type="ECO:0000256" key="1">
    <source>
        <dbReference type="ARBA" id="ARBA00022448"/>
    </source>
</evidence>
<keyword evidence="1" id="KW-0813">Transport</keyword>
<evidence type="ECO:0000313" key="9">
    <source>
        <dbReference type="EMBL" id="HIU99179.1"/>
    </source>
</evidence>
<evidence type="ECO:0000256" key="6">
    <source>
        <dbReference type="ARBA" id="ARBA00023136"/>
    </source>
</evidence>
<keyword evidence="3" id="KW-0547">Nucleotide-binding</keyword>
<dbReference type="PANTHER" id="PTHR42781:SF4">
    <property type="entry name" value="SPERMIDINE_PUTRESCINE IMPORT ATP-BINDING PROTEIN POTA"/>
    <property type="match status" value="1"/>
</dbReference>
<dbReference type="InterPro" id="IPR017871">
    <property type="entry name" value="ABC_transporter-like_CS"/>
</dbReference>
<dbReference type="SUPFAM" id="SSF52540">
    <property type="entry name" value="P-loop containing nucleoside triphosphate hydrolases"/>
    <property type="match status" value="1"/>
</dbReference>
<dbReference type="PROSITE" id="PS50893">
    <property type="entry name" value="ABC_TRANSPORTER_2"/>
    <property type="match status" value="1"/>
</dbReference>
<dbReference type="InterPro" id="IPR013611">
    <property type="entry name" value="Transp-assoc_OB_typ2"/>
</dbReference>
<name>A0A9D1NAC1_9FIRM</name>
<dbReference type="SMART" id="SM00382">
    <property type="entry name" value="AAA"/>
    <property type="match status" value="1"/>
</dbReference>
<feature type="domain" description="ABC transporter" evidence="8">
    <location>
        <begin position="6"/>
        <end position="255"/>
    </location>
</feature>
<keyword evidence="5" id="KW-1278">Translocase</keyword>
<dbReference type="CDD" id="cd03300">
    <property type="entry name" value="ABC_PotA_N"/>
    <property type="match status" value="1"/>
</dbReference>
<dbReference type="GO" id="GO:0016887">
    <property type="term" value="F:ATP hydrolysis activity"/>
    <property type="evidence" value="ECO:0007669"/>
    <property type="project" value="InterPro"/>
</dbReference>
<dbReference type="EMBL" id="DVOE01000075">
    <property type="protein sequence ID" value="HIU99179.1"/>
    <property type="molecule type" value="Genomic_DNA"/>
</dbReference>
<reference evidence="9" key="2">
    <citation type="journal article" date="2021" name="PeerJ">
        <title>Extensive microbial diversity within the chicken gut microbiome revealed by metagenomics and culture.</title>
        <authorList>
            <person name="Gilroy R."/>
            <person name="Ravi A."/>
            <person name="Getino M."/>
            <person name="Pursley I."/>
            <person name="Horton D.L."/>
            <person name="Alikhan N.F."/>
            <person name="Baker D."/>
            <person name="Gharbi K."/>
            <person name="Hall N."/>
            <person name="Watson M."/>
            <person name="Adriaenssens E.M."/>
            <person name="Foster-Nyarko E."/>
            <person name="Jarju S."/>
            <person name="Secka A."/>
            <person name="Antonio M."/>
            <person name="Oren A."/>
            <person name="Chaudhuri R.R."/>
            <person name="La Ragione R."/>
            <person name="Hildebrand F."/>
            <person name="Pallen M.J."/>
        </authorList>
    </citation>
    <scope>NUCLEOTIDE SEQUENCE</scope>
    <source>
        <strain evidence="9">10406</strain>
    </source>
</reference>
<dbReference type="Gene3D" id="2.40.50.100">
    <property type="match status" value="1"/>
</dbReference>
<sequence length="511" mass="57261">MTDNIIELKNLTKTYGGKDAVKNASLVIKRGEFVTLLGPSGCGKTTTLRMIAGFEMPTSGRIIFDGKDITDTPPHLRPVNTVFQRYALFPHLNVYNNIAFGLKLKVIPNGTKTDRKGRTVQLYRKYTKDEIREKVERVLKMVDLEDYGYRGVSSLSGGQMQRVAIARALVNEPEVLLLDEPLGALDLKMRKDMQLELMDMHRRLGITFVYVTHDQEEALTMSDKIVVMRDGVIQQIADPEKIYDEPANAFVADFIGESTILSGVMLEDYKVEFADAVFECVDHGFKKNEPIDVIIRPEDLEILPADDKRAIIRAKVVSSVFKGDHYQITLIGNENEFIAHNTSTWAEGSEVGLYITPFNLHIMHKARIINEIDTEIAGENQVWICGGKFDCMTDLEAGTPVRVKVDFDDVIITDDEEDGTISATVVSSIYKGSYYQCIVRTDDYYDFFVDTDDDWLKGDRVGINIAPEKIIIERREESDPPAAESAGESAADTDDEKEAAEETAATPDKEA</sequence>
<evidence type="ECO:0000256" key="5">
    <source>
        <dbReference type="ARBA" id="ARBA00022967"/>
    </source>
</evidence>